<evidence type="ECO:0000259" key="21">
    <source>
        <dbReference type="PROSITE" id="PS51910"/>
    </source>
</evidence>
<keyword evidence="12" id="KW-0624">Polysaccharide degradation</keyword>
<feature type="region of interest" description="Disordered" evidence="16">
    <location>
        <begin position="121"/>
        <end position="164"/>
    </location>
</feature>
<evidence type="ECO:0000256" key="12">
    <source>
        <dbReference type="ARBA" id="ARBA00023326"/>
    </source>
</evidence>
<dbReference type="InterPro" id="IPR036779">
    <property type="entry name" value="LysM_dom_sf"/>
</dbReference>
<dbReference type="Proteomes" id="UP000746612">
    <property type="component" value="Unassembled WGS sequence"/>
</dbReference>
<reference evidence="22" key="1">
    <citation type="submission" date="2021-03" db="EMBL/GenBank/DDBJ databases">
        <authorList>
            <person name="Alouane T."/>
            <person name="Langin T."/>
            <person name="Bonhomme L."/>
        </authorList>
    </citation>
    <scope>NUCLEOTIDE SEQUENCE</scope>
    <source>
        <strain evidence="22">MDC_Fg202</strain>
    </source>
</reference>
<dbReference type="GO" id="GO:0008061">
    <property type="term" value="F:chitin binding"/>
    <property type="evidence" value="ECO:0007669"/>
    <property type="project" value="UniProtKB-UniRule"/>
</dbReference>
<dbReference type="InterPro" id="IPR001579">
    <property type="entry name" value="Glyco_hydro_18_chit_AS"/>
</dbReference>
<feature type="compositionally biased region" description="Basic and acidic residues" evidence="16">
    <location>
        <begin position="146"/>
        <end position="158"/>
    </location>
</feature>
<evidence type="ECO:0000256" key="5">
    <source>
        <dbReference type="ARBA" id="ARBA00022525"/>
    </source>
</evidence>
<evidence type="ECO:0000256" key="9">
    <source>
        <dbReference type="ARBA" id="ARBA00023026"/>
    </source>
</evidence>
<feature type="compositionally biased region" description="Basic residues" evidence="16">
    <location>
        <begin position="134"/>
        <end position="145"/>
    </location>
</feature>
<evidence type="ECO:0000256" key="1">
    <source>
        <dbReference type="ARBA" id="ARBA00000822"/>
    </source>
</evidence>
<dbReference type="GO" id="GO:0000272">
    <property type="term" value="P:polysaccharide catabolic process"/>
    <property type="evidence" value="ECO:0007669"/>
    <property type="project" value="UniProtKB-KW"/>
</dbReference>
<dbReference type="Pfam" id="PF00704">
    <property type="entry name" value="Glyco_hydro_18"/>
    <property type="match status" value="1"/>
</dbReference>
<dbReference type="SUPFAM" id="SSF51445">
    <property type="entry name" value="(Trans)glycosidases"/>
    <property type="match status" value="1"/>
</dbReference>
<dbReference type="SUPFAM" id="SSF54106">
    <property type="entry name" value="LysM domain"/>
    <property type="match status" value="1"/>
</dbReference>
<feature type="domain" description="LysM" evidence="20">
    <location>
        <begin position="402"/>
        <end position="450"/>
    </location>
</feature>
<evidence type="ECO:0000256" key="3">
    <source>
        <dbReference type="ARBA" id="ARBA00008682"/>
    </source>
</evidence>
<dbReference type="GO" id="GO:0005576">
    <property type="term" value="C:extracellular region"/>
    <property type="evidence" value="ECO:0007669"/>
    <property type="project" value="UniProtKB-SubCell"/>
</dbReference>
<gene>
    <name evidence="22" type="ORF">MDCFG202_LOCUS518794</name>
</gene>
<dbReference type="SMART" id="SM00636">
    <property type="entry name" value="Glyco_18"/>
    <property type="match status" value="1"/>
</dbReference>
<keyword evidence="5" id="KW-0964">Secreted</keyword>
<evidence type="ECO:0000256" key="13">
    <source>
        <dbReference type="ARBA" id="ARBA00044955"/>
    </source>
</evidence>
<dbReference type="Pfam" id="PF01476">
    <property type="entry name" value="LysM"/>
    <property type="match status" value="1"/>
</dbReference>
<dbReference type="InterPro" id="IPR018371">
    <property type="entry name" value="Chitin-binding_1_CS"/>
</dbReference>
<evidence type="ECO:0000256" key="7">
    <source>
        <dbReference type="ARBA" id="ARBA00022801"/>
    </source>
</evidence>
<comment type="similarity">
    <text evidence="13">Belongs to the secreted LysM effector family.</text>
</comment>
<comment type="catalytic activity">
    <reaction evidence="1">
        <text>Random endo-hydrolysis of N-acetyl-beta-D-glucosaminide (1-&gt;4)-beta-linkages in chitin and chitodextrins.</text>
        <dbReference type="EC" id="3.2.1.14"/>
    </reaction>
</comment>
<evidence type="ECO:0000256" key="6">
    <source>
        <dbReference type="ARBA" id="ARBA00022669"/>
    </source>
</evidence>
<evidence type="ECO:0000256" key="2">
    <source>
        <dbReference type="ARBA" id="ARBA00004613"/>
    </source>
</evidence>
<dbReference type="InterPro" id="IPR001002">
    <property type="entry name" value="Chitin-bd_1"/>
</dbReference>
<evidence type="ECO:0000313" key="22">
    <source>
        <dbReference type="EMBL" id="CAG2006597.1"/>
    </source>
</evidence>
<keyword evidence="17" id="KW-1133">Transmembrane helix</keyword>
<dbReference type="PROSITE" id="PS51782">
    <property type="entry name" value="LYSM"/>
    <property type="match status" value="2"/>
</dbReference>
<evidence type="ECO:0000256" key="4">
    <source>
        <dbReference type="ARBA" id="ARBA00012729"/>
    </source>
</evidence>
<name>A0A9N8WZ53_GIBZA</name>
<keyword evidence="7 15" id="KW-0378">Hydrolase</keyword>
<sequence length="1393" mass="151540">MRFPIFIPLVGILAGVSSAASRGMNSTRLGPIDDTKAQNSTEHELELGTTPIAPYGEKQKSEEWATPLVNGCPRLCAASGSDATKWTHIHSVQDLVGCEAPLLFDFNVQTETVETIRVCALDGSDSSDPSKAATHLRAHRRHAKRSEKDSASDKDDKATLGQCNPAPLSSVPVIITSGLPGVLNATDDVTAALRGLKQHVVKKTSCGKTVLFSKADSAIVGLYVSADMGSIAATTILEHFEKVASEGTQIMQACDINPMNPYTFGVFAIDKISDFELVRKHVQTWTSGYCAAMPLTRPKDVRTQVNIPGGDLFMGSSNATSVAQSGLPTDLEARAECKTTKVGDKDTCTTLTIRCNIRGADFVKYNTKQNLCSTLKVGQLVCCSSGTLPDNTPKADSDGTCATHKIDTGDTCASVAATSGITVKDIETYNKKSWAWAGCDRLQMGQVICLSSGNTPMPSTHEGIACGPQKPGTKKPSGSFDGWDLAKLNQCPLNSCCSGWGFCGTTSEFCTESPADTKVPGAFKLNTNGCISNCGTDIVNNKSPPKEFKRIGYFQAYNPSRPCMNMDATEIAENFEELTHVHFAFAGITADYDVNISDDVKKQFEIFDKMDAPFKKILSFGGWAESTDAATFQRYRDVVKPEHRSVFAANVVKFMAKHSSFDGVDIDWEYPGATDQGIPAGDRTDGLYYYRFLSVLRNLLPSSKSLSIALPGSYWYLKPFPVDQMAEVLDYFVFMTYDLHGQWDYGNKFANPGCDNGNCLRSHINRTETRTSLSMITKAGVPAEKVIVGIASYGRSFRMADKSCTGPDCLFTGSFEESEAEPGQCTGTGGYISNAEINEIWQLVGQRTEGVSAFRWHDEWTHSDIMIYGTQGNGNTDWVAYMTEKTKEERVSWIKRLNFGGTTDWAIDLAGNFEGPSKKGGSSNGGWSDFKADDLSCDSKDWPTSLEKLANSIDSINANCRAIALMSILVKDLIAAVDEYKDVSKNYDDAFGWYADWIKDTIDDRIEEFLAAGRGKGLKYLDCEWQSSKGSDKGRCDETWPPTAPGGGNGVRNVWYSMRDEKGFYKALLEEAGIQKDWVEWVEKDKQAEPCVCLSKDNQICSPPGCQHGNDYEMRNNWLKRVKDKGKIEINNPKEVLDEAIPSTDDLIAVAVGTFIDMRLGNSDASPADIVTAFSMPIFMMQDASDSIREIKEIGEDMKKTHTRNLVLNILTIIFAIIPFAGMAATALGGAARIATAALIVGEAGNAAISIVEIVNNPESAPFAILGMLIGAAGLRGGTPSRSAFKEAANARRALSSKEMMAFSPQFREKDKLVQSIIKSCNFSVRDGAAGVPSWNSSLTWHGRSASHANYTLGVGPLKQGGSQTEMDDCVVFINHIFDAMPNWYKTLSLGVL</sequence>
<dbReference type="InterPro" id="IPR036861">
    <property type="entry name" value="Endochitinase-like_sf"/>
</dbReference>
<dbReference type="SUPFAM" id="SSF57016">
    <property type="entry name" value="Plant lectins/antimicrobial peptides"/>
    <property type="match status" value="1"/>
</dbReference>
<proteinExistence type="inferred from homology"/>
<keyword evidence="17" id="KW-0472">Membrane</keyword>
<dbReference type="Gene3D" id="3.20.20.80">
    <property type="entry name" value="Glycosidases"/>
    <property type="match status" value="1"/>
</dbReference>
<dbReference type="Gene3D" id="3.10.350.10">
    <property type="entry name" value="LysM domain"/>
    <property type="match status" value="2"/>
</dbReference>
<dbReference type="InterPro" id="IPR001223">
    <property type="entry name" value="Glyco_hydro18_cat"/>
</dbReference>
<feature type="disulfide bond" evidence="14">
    <location>
        <begin position="530"/>
        <end position="534"/>
    </location>
</feature>
<keyword evidence="9" id="KW-0843">Virulence</keyword>
<dbReference type="SMART" id="SM00270">
    <property type="entry name" value="ChtBD1"/>
    <property type="match status" value="1"/>
</dbReference>
<dbReference type="PANTHER" id="PTHR47700:SF2">
    <property type="entry name" value="CHITINASE"/>
    <property type="match status" value="1"/>
</dbReference>
<feature type="domain" description="Chitin-binding type-1" evidence="19">
    <location>
        <begin position="463"/>
        <end position="536"/>
    </location>
</feature>
<dbReference type="PANTHER" id="PTHR47700">
    <property type="entry name" value="V CHITINASE, PUTATIVE (AFU_ORTHOLOGUE AFUA_6G13720)-RELATED"/>
    <property type="match status" value="1"/>
</dbReference>
<dbReference type="PROSITE" id="PS00026">
    <property type="entry name" value="CHIT_BIND_I_1"/>
    <property type="match status" value="1"/>
</dbReference>
<feature type="disulfide bond" evidence="14">
    <location>
        <begin position="491"/>
        <end position="503"/>
    </location>
</feature>
<dbReference type="GO" id="GO:0008843">
    <property type="term" value="F:endochitinase activity"/>
    <property type="evidence" value="ECO:0007669"/>
    <property type="project" value="UniProtKB-EC"/>
</dbReference>
<comment type="subcellular location">
    <subcellularLocation>
        <location evidence="2">Secreted</location>
    </subcellularLocation>
</comment>
<keyword evidence="18" id="KW-0732">Signal</keyword>
<dbReference type="InterPro" id="IPR053214">
    <property type="entry name" value="LysM12-like"/>
</dbReference>
<dbReference type="Gene3D" id="3.30.60.10">
    <property type="entry name" value="Endochitinase-like"/>
    <property type="match status" value="1"/>
</dbReference>
<dbReference type="PROSITE" id="PS01095">
    <property type="entry name" value="GH18_1"/>
    <property type="match status" value="1"/>
</dbReference>
<keyword evidence="6 14" id="KW-0147">Chitin-binding</keyword>
<evidence type="ECO:0000256" key="14">
    <source>
        <dbReference type="PROSITE-ProRule" id="PRU00261"/>
    </source>
</evidence>
<keyword evidence="17" id="KW-0812">Transmembrane</keyword>
<dbReference type="CDD" id="cd02878">
    <property type="entry name" value="GH18_zymocin_alpha"/>
    <property type="match status" value="1"/>
</dbReference>
<dbReference type="EMBL" id="CAJPIJ010000184">
    <property type="protein sequence ID" value="CAG2006597.1"/>
    <property type="molecule type" value="Genomic_DNA"/>
</dbReference>
<evidence type="ECO:0000256" key="10">
    <source>
        <dbReference type="ARBA" id="ARBA00023277"/>
    </source>
</evidence>
<dbReference type="PROSITE" id="PS50941">
    <property type="entry name" value="CHIT_BIND_I_2"/>
    <property type="match status" value="1"/>
</dbReference>
<evidence type="ECO:0000256" key="18">
    <source>
        <dbReference type="SAM" id="SignalP"/>
    </source>
</evidence>
<dbReference type="InterPro" id="IPR018392">
    <property type="entry name" value="LysM"/>
</dbReference>
<organism evidence="22 23">
    <name type="scientific">Gibberella zeae</name>
    <name type="common">Wheat head blight fungus</name>
    <name type="synonym">Fusarium graminearum</name>
    <dbReference type="NCBI Taxonomy" id="5518"/>
    <lineage>
        <taxon>Eukaryota</taxon>
        <taxon>Fungi</taxon>
        <taxon>Dikarya</taxon>
        <taxon>Ascomycota</taxon>
        <taxon>Pezizomycotina</taxon>
        <taxon>Sordariomycetes</taxon>
        <taxon>Hypocreomycetidae</taxon>
        <taxon>Hypocreales</taxon>
        <taxon>Nectriaceae</taxon>
        <taxon>Fusarium</taxon>
    </lineage>
</organism>
<evidence type="ECO:0000256" key="15">
    <source>
        <dbReference type="RuleBase" id="RU000489"/>
    </source>
</evidence>
<keyword evidence="10" id="KW-0119">Carbohydrate metabolism</keyword>
<dbReference type="InterPro" id="IPR029070">
    <property type="entry name" value="Chitinase_insertion_sf"/>
</dbReference>
<dbReference type="Pfam" id="PF00187">
    <property type="entry name" value="Chitin_bind_1"/>
    <property type="match status" value="1"/>
</dbReference>
<feature type="transmembrane region" description="Helical" evidence="17">
    <location>
        <begin position="1206"/>
        <end position="1228"/>
    </location>
</feature>
<comment type="caution">
    <text evidence="22">The sequence shown here is derived from an EMBL/GenBank/DDBJ whole genome shotgun (WGS) entry which is preliminary data.</text>
</comment>
<evidence type="ECO:0000256" key="17">
    <source>
        <dbReference type="SAM" id="Phobius"/>
    </source>
</evidence>
<evidence type="ECO:0000256" key="11">
    <source>
        <dbReference type="ARBA" id="ARBA00023295"/>
    </source>
</evidence>
<dbReference type="GO" id="GO:0006032">
    <property type="term" value="P:chitin catabolic process"/>
    <property type="evidence" value="ECO:0007669"/>
    <property type="project" value="UniProtKB-KW"/>
</dbReference>
<comment type="similarity">
    <text evidence="3">Belongs to the glycosyl hydrolase 18 family. Chitinase class V subfamily.</text>
</comment>
<evidence type="ECO:0000256" key="16">
    <source>
        <dbReference type="SAM" id="MobiDB-lite"/>
    </source>
</evidence>
<dbReference type="EC" id="3.2.1.14" evidence="4"/>
<protein>
    <recommendedName>
        <fullName evidence="4">chitinase</fullName>
        <ecNumber evidence="4">3.2.1.14</ecNumber>
    </recommendedName>
</protein>
<accession>A0A9N8WZ53</accession>
<feature type="chain" id="PRO_5040301839" description="chitinase" evidence="18">
    <location>
        <begin position="20"/>
        <end position="1393"/>
    </location>
</feature>
<dbReference type="CDD" id="cd00035">
    <property type="entry name" value="ChtBD1"/>
    <property type="match status" value="1"/>
</dbReference>
<evidence type="ECO:0000259" key="20">
    <source>
        <dbReference type="PROSITE" id="PS51782"/>
    </source>
</evidence>
<feature type="disulfide bond" evidence="14">
    <location>
        <begin position="496"/>
        <end position="510"/>
    </location>
</feature>
<evidence type="ECO:0000313" key="23">
    <source>
        <dbReference type="Proteomes" id="UP000746612"/>
    </source>
</evidence>
<feature type="domain" description="LysM" evidence="20">
    <location>
        <begin position="338"/>
        <end position="383"/>
    </location>
</feature>
<keyword evidence="8" id="KW-0146">Chitin degradation</keyword>
<feature type="domain" description="GH18" evidence="21">
    <location>
        <begin position="548"/>
        <end position="924"/>
    </location>
</feature>
<dbReference type="InterPro" id="IPR017853">
    <property type="entry name" value="GH"/>
</dbReference>
<keyword evidence="11 15" id="KW-0326">Glycosidase</keyword>
<keyword evidence="14" id="KW-1015">Disulfide bond</keyword>
<dbReference type="PROSITE" id="PS51910">
    <property type="entry name" value="GH18_2"/>
    <property type="match status" value="1"/>
</dbReference>
<dbReference type="SUPFAM" id="SSF54556">
    <property type="entry name" value="Chitinase insertion domain"/>
    <property type="match status" value="1"/>
</dbReference>
<dbReference type="Gene3D" id="3.10.50.10">
    <property type="match status" value="1"/>
</dbReference>
<evidence type="ECO:0000256" key="8">
    <source>
        <dbReference type="ARBA" id="ARBA00023024"/>
    </source>
</evidence>
<evidence type="ECO:0000259" key="19">
    <source>
        <dbReference type="PROSITE" id="PS50941"/>
    </source>
</evidence>
<dbReference type="InterPro" id="IPR011583">
    <property type="entry name" value="Chitinase_II/V-like_cat"/>
</dbReference>
<feature type="signal peptide" evidence="18">
    <location>
        <begin position="1"/>
        <end position="19"/>
    </location>
</feature>
<comment type="caution">
    <text evidence="14">Lacks conserved residue(s) required for the propagation of feature annotation.</text>
</comment>
<dbReference type="SMART" id="SM00257">
    <property type="entry name" value="LysM"/>
    <property type="match status" value="2"/>
</dbReference>